<evidence type="ECO:0000259" key="5">
    <source>
        <dbReference type="PROSITE" id="PS50893"/>
    </source>
</evidence>
<protein>
    <recommendedName>
        <fullName evidence="4">ABC-type quaternary amine transporter</fullName>
        <ecNumber evidence="4">7.6.2.9</ecNumber>
    </recommendedName>
</protein>
<evidence type="ECO:0000256" key="2">
    <source>
        <dbReference type="ARBA" id="ARBA00022741"/>
    </source>
</evidence>
<dbReference type="InterPro" id="IPR003439">
    <property type="entry name" value="ABC_transporter-like_ATP-bd"/>
</dbReference>
<dbReference type="SUPFAM" id="SSF52540">
    <property type="entry name" value="P-loop containing nucleoside triphosphate hydrolases"/>
    <property type="match status" value="1"/>
</dbReference>
<evidence type="ECO:0000256" key="1">
    <source>
        <dbReference type="ARBA" id="ARBA00022448"/>
    </source>
</evidence>
<dbReference type="InterPro" id="IPR003593">
    <property type="entry name" value="AAA+_ATPase"/>
</dbReference>
<gene>
    <name evidence="6" type="ORF">FG051_08150</name>
</gene>
<dbReference type="FunFam" id="3.40.50.300:FF:000425">
    <property type="entry name" value="Probable ABC transporter, ATP-binding subunit"/>
    <property type="match status" value="1"/>
</dbReference>
<dbReference type="PANTHER" id="PTHR42781:SF4">
    <property type="entry name" value="SPERMIDINE_PUTRESCINE IMPORT ATP-BINDING PROTEIN POTA"/>
    <property type="match status" value="1"/>
</dbReference>
<dbReference type="EC" id="7.6.2.9" evidence="4"/>
<dbReference type="STRING" id="1423818.FC88_GL001739"/>
<dbReference type="PROSITE" id="PS50893">
    <property type="entry name" value="ABC_TRANSPORTER_2"/>
    <property type="match status" value="1"/>
</dbReference>
<dbReference type="PROSITE" id="PS00211">
    <property type="entry name" value="ABC_TRANSPORTER_1"/>
    <property type="match status" value="1"/>
</dbReference>
<dbReference type="SMART" id="SM00382">
    <property type="entry name" value="AAA"/>
    <property type="match status" value="1"/>
</dbReference>
<accession>A0A5B7T426</accession>
<dbReference type="GO" id="GO:0005524">
    <property type="term" value="F:ATP binding"/>
    <property type="evidence" value="ECO:0007669"/>
    <property type="project" value="UniProtKB-KW"/>
</dbReference>
<evidence type="ECO:0000313" key="6">
    <source>
        <dbReference type="EMBL" id="QCX25085.1"/>
    </source>
</evidence>
<organism evidence="6 7">
    <name type="scientific">Companilactobacillus futsaii</name>
    <dbReference type="NCBI Taxonomy" id="938155"/>
    <lineage>
        <taxon>Bacteria</taxon>
        <taxon>Bacillati</taxon>
        <taxon>Bacillota</taxon>
        <taxon>Bacilli</taxon>
        <taxon>Lactobacillales</taxon>
        <taxon>Lactobacillaceae</taxon>
        <taxon>Companilactobacillus</taxon>
    </lineage>
</organism>
<sequence>MITYKNVGMKYGQNMILHDINLTINDGELFVLVGPSGSGKTTLLRMLNQLTVPTDGDVYFANRKIKDYDVQKLRLDMGYVLQDSSLFPNLNVEDNIAIQLEQKGVSKAKRHQRAAELLESVELDPKKYAKRMPSELSGGQQQRVAIIRALATEPSLILMDESFSALDPVLRRKSQDLVLKLHQQYQTTIVFVTHDMQEALRMGQRIAVLNKGVVQQIGTPHDIMQNPATDFVRQFFDTKTPHWWDMDFLIESGLLREISFDEKLPVINEFKQLMNQLKDVNKFDFQYQNKGYSMTAQELIAYLVKKGVVANASIDADDC</sequence>
<dbReference type="GO" id="GO:0015418">
    <property type="term" value="F:ABC-type quaternary ammonium compound transporting activity"/>
    <property type="evidence" value="ECO:0007669"/>
    <property type="project" value="UniProtKB-EC"/>
</dbReference>
<evidence type="ECO:0000256" key="3">
    <source>
        <dbReference type="ARBA" id="ARBA00022840"/>
    </source>
</evidence>
<dbReference type="GO" id="GO:0016887">
    <property type="term" value="F:ATP hydrolysis activity"/>
    <property type="evidence" value="ECO:0007669"/>
    <property type="project" value="InterPro"/>
</dbReference>
<dbReference type="Pfam" id="PF00005">
    <property type="entry name" value="ABC_tran"/>
    <property type="match status" value="1"/>
</dbReference>
<reference evidence="6 7" key="1">
    <citation type="submission" date="2019-05" db="EMBL/GenBank/DDBJ databases">
        <title>Genome Sequence of Lactobacillus futsaii Y97, a Potential Probiotic Strain Isolated from the Futsai of Taiwan.</title>
        <authorList>
            <person name="Du X."/>
        </authorList>
    </citation>
    <scope>NUCLEOTIDE SEQUENCE [LARGE SCALE GENOMIC DNA]</scope>
    <source>
        <strain evidence="6 7">Y97</strain>
    </source>
</reference>
<dbReference type="InterPro" id="IPR027417">
    <property type="entry name" value="P-loop_NTPase"/>
</dbReference>
<dbReference type="KEGG" id="lft:FG051_08150"/>
<dbReference type="RefSeq" id="WP_057815886.1">
    <property type="nucleotide sequence ID" value="NZ_CP040736.1"/>
</dbReference>
<feature type="domain" description="ABC transporter" evidence="5">
    <location>
        <begin position="2"/>
        <end position="236"/>
    </location>
</feature>
<dbReference type="Proteomes" id="UP000310673">
    <property type="component" value="Chromosome"/>
</dbReference>
<keyword evidence="1" id="KW-0813">Transport</keyword>
<name>A0A5B7T426_9LACO</name>
<keyword evidence="2" id="KW-0547">Nucleotide-binding</keyword>
<dbReference type="EMBL" id="CP040736">
    <property type="protein sequence ID" value="QCX25085.1"/>
    <property type="molecule type" value="Genomic_DNA"/>
</dbReference>
<keyword evidence="3 6" id="KW-0067">ATP-binding</keyword>
<evidence type="ECO:0000256" key="4">
    <source>
        <dbReference type="ARBA" id="ARBA00066388"/>
    </source>
</evidence>
<evidence type="ECO:0000313" key="7">
    <source>
        <dbReference type="Proteomes" id="UP000310673"/>
    </source>
</evidence>
<dbReference type="InterPro" id="IPR017871">
    <property type="entry name" value="ABC_transporter-like_CS"/>
</dbReference>
<dbReference type="Gene3D" id="3.40.50.300">
    <property type="entry name" value="P-loop containing nucleotide triphosphate hydrolases"/>
    <property type="match status" value="1"/>
</dbReference>
<dbReference type="PANTHER" id="PTHR42781">
    <property type="entry name" value="SPERMIDINE/PUTRESCINE IMPORT ATP-BINDING PROTEIN POTA"/>
    <property type="match status" value="1"/>
</dbReference>
<dbReference type="InterPro" id="IPR050093">
    <property type="entry name" value="ABC_SmlMolc_Importer"/>
</dbReference>
<dbReference type="AlphaFoldDB" id="A0A5B7T426"/>
<proteinExistence type="predicted"/>